<name>Q6YUW8_ORYSJ</name>
<reference evidence="3" key="2">
    <citation type="journal article" date="2008" name="Nucleic Acids Res.">
        <title>The rice annotation project database (RAP-DB): 2008 update.</title>
        <authorList>
            <consortium name="The rice annotation project (RAP)"/>
        </authorList>
    </citation>
    <scope>GENOME REANNOTATION</scope>
    <source>
        <strain evidence="3">cv. Nipponbare</strain>
    </source>
</reference>
<reference evidence="3" key="1">
    <citation type="journal article" date="2005" name="Nature">
        <title>The map-based sequence of the rice genome.</title>
        <authorList>
            <consortium name="International rice genome sequencing project (IRGSP)"/>
            <person name="Matsumoto T."/>
            <person name="Wu J."/>
            <person name="Kanamori H."/>
            <person name="Katayose Y."/>
            <person name="Fujisawa M."/>
            <person name="Namiki N."/>
            <person name="Mizuno H."/>
            <person name="Yamamoto K."/>
            <person name="Antonio B.A."/>
            <person name="Baba T."/>
            <person name="Sakata K."/>
            <person name="Nagamura Y."/>
            <person name="Aoki H."/>
            <person name="Arikawa K."/>
            <person name="Arita K."/>
            <person name="Bito T."/>
            <person name="Chiden Y."/>
            <person name="Fujitsuka N."/>
            <person name="Fukunaka R."/>
            <person name="Hamada M."/>
            <person name="Harada C."/>
            <person name="Hayashi A."/>
            <person name="Hijishita S."/>
            <person name="Honda M."/>
            <person name="Hosokawa S."/>
            <person name="Ichikawa Y."/>
            <person name="Idonuma A."/>
            <person name="Iijima M."/>
            <person name="Ikeda M."/>
            <person name="Ikeno M."/>
            <person name="Ito K."/>
            <person name="Ito S."/>
            <person name="Ito T."/>
            <person name="Ito Y."/>
            <person name="Ito Y."/>
            <person name="Iwabuchi A."/>
            <person name="Kamiya K."/>
            <person name="Karasawa W."/>
            <person name="Kurita K."/>
            <person name="Katagiri S."/>
            <person name="Kikuta A."/>
            <person name="Kobayashi H."/>
            <person name="Kobayashi N."/>
            <person name="Machita K."/>
            <person name="Maehara T."/>
            <person name="Masukawa M."/>
            <person name="Mizubayashi T."/>
            <person name="Mukai Y."/>
            <person name="Nagasaki H."/>
            <person name="Nagata Y."/>
            <person name="Naito S."/>
            <person name="Nakashima M."/>
            <person name="Nakama Y."/>
            <person name="Nakamichi Y."/>
            <person name="Nakamura M."/>
            <person name="Meguro A."/>
            <person name="Negishi M."/>
            <person name="Ohta I."/>
            <person name="Ohta T."/>
            <person name="Okamoto M."/>
            <person name="Ono N."/>
            <person name="Saji S."/>
            <person name="Sakaguchi M."/>
            <person name="Sakai K."/>
            <person name="Shibata M."/>
            <person name="Shimokawa T."/>
            <person name="Song J."/>
            <person name="Takazaki Y."/>
            <person name="Terasawa K."/>
            <person name="Tsugane M."/>
            <person name="Tsuji K."/>
            <person name="Ueda S."/>
            <person name="Waki K."/>
            <person name="Yamagata H."/>
            <person name="Yamamoto M."/>
            <person name="Yamamoto S."/>
            <person name="Yamane H."/>
            <person name="Yoshiki S."/>
            <person name="Yoshihara R."/>
            <person name="Yukawa K."/>
            <person name="Zhong H."/>
            <person name="Yano M."/>
            <person name="Yuan Q."/>
            <person name="Ouyang S."/>
            <person name="Liu J."/>
            <person name="Jones K.M."/>
            <person name="Gansberger K."/>
            <person name="Moffat K."/>
            <person name="Hill J."/>
            <person name="Bera J."/>
            <person name="Fadrosh D."/>
            <person name="Jin S."/>
            <person name="Johri S."/>
            <person name="Kim M."/>
            <person name="Overton L."/>
            <person name="Reardon M."/>
            <person name="Tsitrin T."/>
            <person name="Vuong H."/>
            <person name="Weaver B."/>
            <person name="Ciecko A."/>
            <person name="Tallon L."/>
            <person name="Jackson J."/>
            <person name="Pai G."/>
            <person name="Aken S.V."/>
            <person name="Utterback T."/>
            <person name="Reidmuller S."/>
            <person name="Feldblyum T."/>
            <person name="Hsiao J."/>
            <person name="Zismann V."/>
            <person name="Iobst S."/>
            <person name="de Vazeille A.R."/>
            <person name="Buell C.R."/>
            <person name="Ying K."/>
            <person name="Li Y."/>
            <person name="Lu T."/>
            <person name="Huang Y."/>
            <person name="Zhao Q."/>
            <person name="Feng Q."/>
            <person name="Zhang L."/>
            <person name="Zhu J."/>
            <person name="Weng Q."/>
            <person name="Mu J."/>
            <person name="Lu Y."/>
            <person name="Fan D."/>
            <person name="Liu Y."/>
            <person name="Guan J."/>
            <person name="Zhang Y."/>
            <person name="Yu S."/>
            <person name="Liu X."/>
            <person name="Zhang Y."/>
            <person name="Hong G."/>
            <person name="Han B."/>
            <person name="Choisne N."/>
            <person name="Demange N."/>
            <person name="Orjeda G."/>
            <person name="Samain S."/>
            <person name="Cattolico L."/>
            <person name="Pelletier E."/>
            <person name="Couloux A."/>
            <person name="Segurens B."/>
            <person name="Wincker P."/>
            <person name="D'Hont A."/>
            <person name="Scarpelli C."/>
            <person name="Weissenbach J."/>
            <person name="Salanoubat M."/>
            <person name="Quetier F."/>
            <person name="Yu Y."/>
            <person name="Kim H.R."/>
            <person name="Rambo T."/>
            <person name="Currie J."/>
            <person name="Collura K."/>
            <person name="Luo M."/>
            <person name="Yang T."/>
            <person name="Ammiraju J.S.S."/>
            <person name="Engler F."/>
            <person name="Soderlund C."/>
            <person name="Wing R.A."/>
            <person name="Palmer L.E."/>
            <person name="de la Bastide M."/>
            <person name="Spiegel L."/>
            <person name="Nascimento L."/>
            <person name="Zutavern T."/>
            <person name="O'Shaughnessy A."/>
            <person name="Dike S."/>
            <person name="Dedhia N."/>
            <person name="Preston R."/>
            <person name="Balija V."/>
            <person name="McCombie W.R."/>
            <person name="Chow T."/>
            <person name="Chen H."/>
            <person name="Chung M."/>
            <person name="Chen C."/>
            <person name="Shaw J."/>
            <person name="Wu H."/>
            <person name="Hsiao K."/>
            <person name="Chao Y."/>
            <person name="Chu M."/>
            <person name="Cheng C."/>
            <person name="Hour A."/>
            <person name="Lee P."/>
            <person name="Lin S."/>
            <person name="Lin Y."/>
            <person name="Liou J."/>
            <person name="Liu S."/>
            <person name="Hsing Y."/>
            <person name="Raghuvanshi S."/>
            <person name="Mohanty A."/>
            <person name="Bharti A.K."/>
            <person name="Gaur A."/>
            <person name="Gupta V."/>
            <person name="Kumar D."/>
            <person name="Ravi V."/>
            <person name="Vij S."/>
            <person name="Kapur A."/>
            <person name="Khurana P."/>
            <person name="Khurana P."/>
            <person name="Khurana J.P."/>
            <person name="Tyagi A.K."/>
            <person name="Gaikwad K."/>
            <person name="Singh A."/>
            <person name="Dalal V."/>
            <person name="Srivastava S."/>
            <person name="Dixit A."/>
            <person name="Pal A.K."/>
            <person name="Ghazi I.A."/>
            <person name="Yadav M."/>
            <person name="Pandit A."/>
            <person name="Bhargava A."/>
            <person name="Sureshbabu K."/>
            <person name="Batra K."/>
            <person name="Sharma T.R."/>
            <person name="Mohapatra T."/>
            <person name="Singh N.K."/>
            <person name="Messing J."/>
            <person name="Nelson A.B."/>
            <person name="Fuks G."/>
            <person name="Kavchok S."/>
            <person name="Keizer G."/>
            <person name="Linton E."/>
            <person name="Llaca V."/>
            <person name="Song R."/>
            <person name="Tanyolac B."/>
            <person name="Young S."/>
            <person name="Ho-Il K."/>
            <person name="Hahn J.H."/>
            <person name="Sangsakoo G."/>
            <person name="Vanavichit A."/>
            <person name="de Mattos Luiz.A.T."/>
            <person name="Zimmer P.D."/>
            <person name="Malone G."/>
            <person name="Dellagostin O."/>
            <person name="de Oliveira A.C."/>
            <person name="Bevan M."/>
            <person name="Bancroft I."/>
            <person name="Minx P."/>
            <person name="Cordum H."/>
            <person name="Wilson R."/>
            <person name="Cheng Z."/>
            <person name="Jin W."/>
            <person name="Jiang J."/>
            <person name="Leong S.A."/>
            <person name="Iwama H."/>
            <person name="Gojobori T."/>
            <person name="Itoh T."/>
            <person name="Niimura Y."/>
            <person name="Fujii Y."/>
            <person name="Habara T."/>
            <person name="Sakai H."/>
            <person name="Sato Y."/>
            <person name="Wilson G."/>
            <person name="Kumar K."/>
            <person name="McCouch S."/>
            <person name="Juretic N."/>
            <person name="Hoen D."/>
            <person name="Wright S."/>
            <person name="Bruskiewich R."/>
            <person name="Bureau T."/>
            <person name="Miyao A."/>
            <person name="Hirochika H."/>
            <person name="Nishikawa T."/>
            <person name="Kadowaki K."/>
            <person name="Sugiura M."/>
            <person name="Burr B."/>
            <person name="Sasaki T."/>
        </authorList>
    </citation>
    <scope>NUCLEOTIDE SEQUENCE [LARGE SCALE GENOMIC DNA]</scope>
    <source>
        <strain evidence="3">cv. Nipponbare</strain>
    </source>
</reference>
<evidence type="ECO:0000313" key="2">
    <source>
        <dbReference type="EMBL" id="BAD16452.1"/>
    </source>
</evidence>
<accession>Q6YUW8</accession>
<evidence type="ECO:0000313" key="3">
    <source>
        <dbReference type="Proteomes" id="UP000000763"/>
    </source>
</evidence>
<dbReference type="EMBL" id="AP005848">
    <property type="protein sequence ID" value="BAD16452.1"/>
    <property type="molecule type" value="Genomic_DNA"/>
</dbReference>
<gene>
    <name evidence="2" type="primary">OSJNBa0078N11.27</name>
</gene>
<evidence type="ECO:0000256" key="1">
    <source>
        <dbReference type="SAM" id="MobiDB-lite"/>
    </source>
</evidence>
<sequence>MDSETSGSLNGRSKTGAKADGCRSSRLLAAGTAKASERISIFAEIEGPADQHSKILGPKSRLGLPPCRCRWSGSQCGAKLPDRRTQPAQVYQMLAGGQGGRG</sequence>
<protein>
    <submittedName>
        <fullName evidence="2">Uncharacterized protein</fullName>
    </submittedName>
</protein>
<feature type="region of interest" description="Disordered" evidence="1">
    <location>
        <begin position="1"/>
        <end position="23"/>
    </location>
</feature>
<dbReference type="AlphaFoldDB" id="Q6YUW8"/>
<organism evidence="2 3">
    <name type="scientific">Oryza sativa subsp. japonica</name>
    <name type="common">Rice</name>
    <dbReference type="NCBI Taxonomy" id="39947"/>
    <lineage>
        <taxon>Eukaryota</taxon>
        <taxon>Viridiplantae</taxon>
        <taxon>Streptophyta</taxon>
        <taxon>Embryophyta</taxon>
        <taxon>Tracheophyta</taxon>
        <taxon>Spermatophyta</taxon>
        <taxon>Magnoliopsida</taxon>
        <taxon>Liliopsida</taxon>
        <taxon>Poales</taxon>
        <taxon>Poaceae</taxon>
        <taxon>BOP clade</taxon>
        <taxon>Oryzoideae</taxon>
        <taxon>Oryzeae</taxon>
        <taxon>Oryzinae</taxon>
        <taxon>Oryza</taxon>
        <taxon>Oryza sativa</taxon>
    </lineage>
</organism>
<proteinExistence type="predicted"/>
<feature type="compositionally biased region" description="Polar residues" evidence="1">
    <location>
        <begin position="1"/>
        <end position="13"/>
    </location>
</feature>
<dbReference type="Proteomes" id="UP000000763">
    <property type="component" value="Chromosome 2"/>
</dbReference>